<feature type="domain" description="Major facilitator superfamily (MFS) profile" evidence="7">
    <location>
        <begin position="9"/>
        <end position="436"/>
    </location>
</feature>
<feature type="transmembrane region" description="Helical" evidence="6">
    <location>
        <begin position="191"/>
        <end position="210"/>
    </location>
</feature>
<feature type="transmembrane region" description="Helical" evidence="6">
    <location>
        <begin position="158"/>
        <end position="179"/>
    </location>
</feature>
<dbReference type="InterPro" id="IPR036259">
    <property type="entry name" value="MFS_trans_sf"/>
</dbReference>
<feature type="transmembrane region" description="Helical" evidence="6">
    <location>
        <begin position="321"/>
        <end position="340"/>
    </location>
</feature>
<evidence type="ECO:0000256" key="3">
    <source>
        <dbReference type="ARBA" id="ARBA00022692"/>
    </source>
</evidence>
<evidence type="ECO:0000313" key="8">
    <source>
        <dbReference type="EMBL" id="QNN53913.1"/>
    </source>
</evidence>
<dbReference type="GO" id="GO:0005886">
    <property type="term" value="C:plasma membrane"/>
    <property type="evidence" value="ECO:0007669"/>
    <property type="project" value="UniProtKB-SubCell"/>
</dbReference>
<dbReference type="PROSITE" id="PS50850">
    <property type="entry name" value="MFS"/>
    <property type="match status" value="1"/>
</dbReference>
<evidence type="ECO:0000256" key="1">
    <source>
        <dbReference type="ARBA" id="ARBA00004651"/>
    </source>
</evidence>
<sequence>MSTTDSRRVSVLVGLLFGLAGLGSSSAAIALPVIADGLGVSTGVSAWAVSLYALMLAVATAVYGRVSDLVGIRTPLLFGVGLMTVGAIAGALAPSFGVLLAARVLQGAGAAAVPTLGVAVISSRYTGSDRSAALGRVAGVASALSCVGPLAGGTVEGLLGWRAVIALPVLGVLLVPLLWRSLPTDGSGARLDLWGAVLVAGTSAGLIMLVQSPSTGVGVAVAGALLLAMGVPAVAWWVRRRPHGFLPMSVLSNTVVVRSSIAAAAVPGSWFALLIAVPAVLVGQGWEPWQVGLALLPSAVTGLAAPRIAAPVLDRIGGTSALGVAGLTVAAAMVLAAGGAEIGSAVLLVLAVVAVTFAFGLGQPALMAVVGDAVHDDVRGVALGLATLMFLVGGGIGSAVVGGLAHPLGMPGALLLLAGLALLGLTALVPLRRAELEPSE</sequence>
<reference evidence="8 9" key="1">
    <citation type="submission" date="2020-08" db="EMBL/GenBank/DDBJ databases">
        <title>Genome sequence of Nocardioides mesophilus KACC 16243T.</title>
        <authorList>
            <person name="Hyun D.-W."/>
            <person name="Bae J.-W."/>
        </authorList>
    </citation>
    <scope>NUCLEOTIDE SEQUENCE [LARGE SCALE GENOMIC DNA]</scope>
    <source>
        <strain evidence="8 9">KACC 16243</strain>
    </source>
</reference>
<protein>
    <submittedName>
        <fullName evidence="8">MFS transporter</fullName>
    </submittedName>
</protein>
<evidence type="ECO:0000256" key="2">
    <source>
        <dbReference type="ARBA" id="ARBA00022448"/>
    </source>
</evidence>
<accession>A0A7G9RE88</accession>
<evidence type="ECO:0000256" key="5">
    <source>
        <dbReference type="ARBA" id="ARBA00023136"/>
    </source>
</evidence>
<dbReference type="SUPFAM" id="SSF103473">
    <property type="entry name" value="MFS general substrate transporter"/>
    <property type="match status" value="1"/>
</dbReference>
<feature type="transmembrane region" description="Helical" evidence="6">
    <location>
        <begin position="216"/>
        <end position="238"/>
    </location>
</feature>
<organism evidence="8 9">
    <name type="scientific">Nocardioides mesophilus</name>
    <dbReference type="NCBI Taxonomy" id="433659"/>
    <lineage>
        <taxon>Bacteria</taxon>
        <taxon>Bacillati</taxon>
        <taxon>Actinomycetota</taxon>
        <taxon>Actinomycetes</taxon>
        <taxon>Propionibacteriales</taxon>
        <taxon>Nocardioidaceae</taxon>
        <taxon>Nocardioides</taxon>
    </lineage>
</organism>
<feature type="transmembrane region" description="Helical" evidence="6">
    <location>
        <begin position="382"/>
        <end position="405"/>
    </location>
</feature>
<dbReference type="AlphaFoldDB" id="A0A7G9RE88"/>
<keyword evidence="4 6" id="KW-1133">Transmembrane helix</keyword>
<dbReference type="Gene3D" id="1.20.1250.20">
    <property type="entry name" value="MFS general substrate transporter like domains"/>
    <property type="match status" value="1"/>
</dbReference>
<keyword evidence="9" id="KW-1185">Reference proteome</keyword>
<evidence type="ECO:0000259" key="7">
    <source>
        <dbReference type="PROSITE" id="PS50850"/>
    </source>
</evidence>
<feature type="transmembrane region" description="Helical" evidence="6">
    <location>
        <begin position="346"/>
        <end position="370"/>
    </location>
</feature>
<dbReference type="EMBL" id="CP060713">
    <property type="protein sequence ID" value="QNN53913.1"/>
    <property type="molecule type" value="Genomic_DNA"/>
</dbReference>
<gene>
    <name evidence="8" type="ORF">H9L09_05865</name>
</gene>
<proteinExistence type="predicted"/>
<feature type="transmembrane region" description="Helical" evidence="6">
    <location>
        <begin position="411"/>
        <end position="431"/>
    </location>
</feature>
<dbReference type="InterPro" id="IPR011701">
    <property type="entry name" value="MFS"/>
</dbReference>
<dbReference type="PANTHER" id="PTHR42718">
    <property type="entry name" value="MAJOR FACILITATOR SUPERFAMILY MULTIDRUG TRANSPORTER MFSC"/>
    <property type="match status" value="1"/>
</dbReference>
<feature type="transmembrane region" description="Helical" evidence="6">
    <location>
        <begin position="76"/>
        <end position="94"/>
    </location>
</feature>
<dbReference type="KEGG" id="nmes:H9L09_05865"/>
<evidence type="ECO:0000256" key="4">
    <source>
        <dbReference type="ARBA" id="ARBA00022989"/>
    </source>
</evidence>
<dbReference type="RefSeq" id="WP_187579757.1">
    <property type="nucleotide sequence ID" value="NZ_CP060713.1"/>
</dbReference>
<dbReference type="Pfam" id="PF07690">
    <property type="entry name" value="MFS_1"/>
    <property type="match status" value="2"/>
</dbReference>
<dbReference type="Proteomes" id="UP000515947">
    <property type="component" value="Chromosome"/>
</dbReference>
<feature type="transmembrane region" description="Helical" evidence="6">
    <location>
        <begin position="259"/>
        <end position="283"/>
    </location>
</feature>
<feature type="transmembrane region" description="Helical" evidence="6">
    <location>
        <begin position="46"/>
        <end position="64"/>
    </location>
</feature>
<dbReference type="PANTHER" id="PTHR42718:SF9">
    <property type="entry name" value="MAJOR FACILITATOR SUPERFAMILY MULTIDRUG TRANSPORTER MFSC"/>
    <property type="match status" value="1"/>
</dbReference>
<keyword evidence="5 6" id="KW-0472">Membrane</keyword>
<evidence type="ECO:0000313" key="9">
    <source>
        <dbReference type="Proteomes" id="UP000515947"/>
    </source>
</evidence>
<feature type="transmembrane region" description="Helical" evidence="6">
    <location>
        <begin position="100"/>
        <end position="121"/>
    </location>
</feature>
<evidence type="ECO:0000256" key="6">
    <source>
        <dbReference type="SAM" id="Phobius"/>
    </source>
</evidence>
<comment type="subcellular location">
    <subcellularLocation>
        <location evidence="1">Cell membrane</location>
        <topology evidence="1">Multi-pass membrane protein</topology>
    </subcellularLocation>
</comment>
<feature type="transmembrane region" description="Helical" evidence="6">
    <location>
        <begin position="133"/>
        <end position="152"/>
    </location>
</feature>
<keyword evidence="3 6" id="KW-0812">Transmembrane</keyword>
<dbReference type="PRINTS" id="PR01036">
    <property type="entry name" value="TCRTETB"/>
</dbReference>
<name>A0A7G9RE88_9ACTN</name>
<dbReference type="Gene3D" id="1.20.1720.10">
    <property type="entry name" value="Multidrug resistance protein D"/>
    <property type="match status" value="1"/>
</dbReference>
<keyword evidence="2" id="KW-0813">Transport</keyword>
<dbReference type="InterPro" id="IPR020846">
    <property type="entry name" value="MFS_dom"/>
</dbReference>
<dbReference type="GO" id="GO:0022857">
    <property type="term" value="F:transmembrane transporter activity"/>
    <property type="evidence" value="ECO:0007669"/>
    <property type="project" value="InterPro"/>
</dbReference>